<dbReference type="EMBL" id="HBFR01006876">
    <property type="protein sequence ID" value="CAD8877769.1"/>
    <property type="molecule type" value="Transcribed_RNA"/>
</dbReference>
<accession>A0A7S1B7K9</accession>
<keyword evidence="2" id="KW-0809">Transit peptide</keyword>
<evidence type="ECO:0008006" key="6">
    <source>
        <dbReference type="Google" id="ProtNLM"/>
    </source>
</evidence>
<feature type="signal peptide" evidence="4">
    <location>
        <begin position="1"/>
        <end position="26"/>
    </location>
</feature>
<evidence type="ECO:0000256" key="2">
    <source>
        <dbReference type="ARBA" id="ARBA00022946"/>
    </source>
</evidence>
<reference evidence="5" key="1">
    <citation type="submission" date="2021-01" db="EMBL/GenBank/DDBJ databases">
        <authorList>
            <person name="Corre E."/>
            <person name="Pelletier E."/>
            <person name="Niang G."/>
            <person name="Scheremetjew M."/>
            <person name="Finn R."/>
            <person name="Kale V."/>
            <person name="Holt S."/>
            <person name="Cochrane G."/>
            <person name="Meng A."/>
            <person name="Brown T."/>
            <person name="Cohen L."/>
        </authorList>
    </citation>
    <scope>NUCLEOTIDE SEQUENCE</scope>
    <source>
        <strain evidence="5">308</strain>
    </source>
</reference>
<name>A0A7S1B7K9_9STRA</name>
<comment type="similarity">
    <text evidence="1">Belongs to the mTERF family.</text>
</comment>
<keyword evidence="4" id="KW-0732">Signal</keyword>
<feature type="region of interest" description="Disordered" evidence="3">
    <location>
        <begin position="59"/>
        <end position="94"/>
    </location>
</feature>
<dbReference type="SMART" id="SM00733">
    <property type="entry name" value="Mterf"/>
    <property type="match status" value="9"/>
</dbReference>
<dbReference type="Gene3D" id="1.25.70.10">
    <property type="entry name" value="Transcription termination factor 3, mitochondrial"/>
    <property type="match status" value="1"/>
</dbReference>
<dbReference type="GO" id="GO:0003676">
    <property type="term" value="F:nucleic acid binding"/>
    <property type="evidence" value="ECO:0007669"/>
    <property type="project" value="InterPro"/>
</dbReference>
<sequence length="470" mass="54442">MNSNTSTRASMTSLFLAFLFVPLIESFLIRNSAMCGCKRHSFAGPTIYERAETFGKKRGKGRLNKFKPSDDKNDYPADESLPTPRARNSESEQVRREQAMQTLKKELSLTRSDAAFFLSHPFLLSLDMSSKVWYLRNEMGLSRSKLRSMIIQHPKLVASVFLQDLQPTVEFLKSELNLSASEMSAVAVANPRILRYYRNDVRRKLAYLRLEVGLVDVAMLRKVILSQPKILGYGLDTFQSKVAFYKEELGLDTEKFVKMLLVKPEIFCYSIDDNVKPTIAFFLDEVGLSPKQMTALVARSPQILTCSIETNVKPTIQKIKKLFHLKRRDDIVRVITLFPQVIWLSFEKNLAPKTEFLRTSLNLSDEEVRRLMLTMPQVLGLSMEKNLMPKMSYYIEVVQYDEEELRENILAQPSLLVHSLEKRIKPRVEKLARMNFQFRYCPMHILGFTDIAFEKWVERQKNTWSITTED</sequence>
<dbReference type="PANTHER" id="PTHR13068:SF151">
    <property type="entry name" value="TRANSCRIPTION TERMINATION FACTOR MTERF9, CHLOROPLASTIC"/>
    <property type="match status" value="1"/>
</dbReference>
<dbReference type="InterPro" id="IPR003690">
    <property type="entry name" value="MTERF"/>
</dbReference>
<dbReference type="AlphaFoldDB" id="A0A7S1B7K9"/>
<dbReference type="InterPro" id="IPR038538">
    <property type="entry name" value="MTERF_sf"/>
</dbReference>
<protein>
    <recommendedName>
        <fullName evidence="6">mTERF domain-containing protein, mitochondrial</fullName>
    </recommendedName>
</protein>
<organism evidence="5">
    <name type="scientific">Corethron hystrix</name>
    <dbReference type="NCBI Taxonomy" id="216773"/>
    <lineage>
        <taxon>Eukaryota</taxon>
        <taxon>Sar</taxon>
        <taxon>Stramenopiles</taxon>
        <taxon>Ochrophyta</taxon>
        <taxon>Bacillariophyta</taxon>
        <taxon>Coscinodiscophyceae</taxon>
        <taxon>Corethrophycidae</taxon>
        <taxon>Corethrales</taxon>
        <taxon>Corethraceae</taxon>
        <taxon>Corethron</taxon>
    </lineage>
</organism>
<evidence type="ECO:0000256" key="4">
    <source>
        <dbReference type="SAM" id="SignalP"/>
    </source>
</evidence>
<evidence type="ECO:0000256" key="3">
    <source>
        <dbReference type="SAM" id="MobiDB-lite"/>
    </source>
</evidence>
<dbReference type="Pfam" id="PF02536">
    <property type="entry name" value="mTERF"/>
    <property type="match status" value="1"/>
</dbReference>
<feature type="chain" id="PRO_5031530659" description="mTERF domain-containing protein, mitochondrial" evidence="4">
    <location>
        <begin position="27"/>
        <end position="470"/>
    </location>
</feature>
<evidence type="ECO:0000256" key="1">
    <source>
        <dbReference type="ARBA" id="ARBA00007692"/>
    </source>
</evidence>
<evidence type="ECO:0000313" key="5">
    <source>
        <dbReference type="EMBL" id="CAD8877769.1"/>
    </source>
</evidence>
<gene>
    <name evidence="5" type="ORF">CHYS00102_LOCUS4953</name>
</gene>
<proteinExistence type="inferred from homology"/>
<dbReference type="PANTHER" id="PTHR13068">
    <property type="entry name" value="CGI-12 PROTEIN-RELATED"/>
    <property type="match status" value="1"/>
</dbReference>